<dbReference type="OrthoDB" id="187139at2759"/>
<evidence type="ECO:0000256" key="7">
    <source>
        <dbReference type="ARBA" id="ARBA00023316"/>
    </source>
</evidence>
<dbReference type="InterPro" id="IPR000743">
    <property type="entry name" value="Glyco_hydro_28"/>
</dbReference>
<evidence type="ECO:0000256" key="5">
    <source>
        <dbReference type="ARBA" id="ARBA00022801"/>
    </source>
</evidence>
<dbReference type="GO" id="GO:0071555">
    <property type="term" value="P:cell wall organization"/>
    <property type="evidence" value="ECO:0007669"/>
    <property type="project" value="UniProtKB-KW"/>
</dbReference>
<proteinExistence type="inferred from homology"/>
<dbReference type="InterPro" id="IPR012334">
    <property type="entry name" value="Pectin_lyas_fold"/>
</dbReference>
<evidence type="ECO:0000256" key="8">
    <source>
        <dbReference type="PROSITE-ProRule" id="PRU10052"/>
    </source>
</evidence>
<comment type="similarity">
    <text evidence="2 9">Belongs to the glycosyl hydrolase 28 family.</text>
</comment>
<keyword evidence="12" id="KW-1185">Reference proteome</keyword>
<dbReference type="EMBL" id="JAAIUW010000003">
    <property type="protein sequence ID" value="KAF7837038.1"/>
    <property type="molecule type" value="Genomic_DNA"/>
</dbReference>
<comment type="subcellular location">
    <subcellularLocation>
        <location evidence="1">Secreted</location>
        <location evidence="1">Cell wall</location>
    </subcellularLocation>
</comment>
<reference evidence="11" key="1">
    <citation type="submission" date="2020-09" db="EMBL/GenBank/DDBJ databases">
        <title>Genome-Enabled Discovery of Anthraquinone Biosynthesis in Senna tora.</title>
        <authorList>
            <person name="Kang S.-H."/>
            <person name="Pandey R.P."/>
            <person name="Lee C.-M."/>
            <person name="Sim J.-S."/>
            <person name="Jeong J.-T."/>
            <person name="Choi B.-S."/>
            <person name="Jung M."/>
            <person name="Ginzburg D."/>
            <person name="Zhao K."/>
            <person name="Won S.Y."/>
            <person name="Oh T.-J."/>
            <person name="Yu Y."/>
            <person name="Kim N.-H."/>
            <person name="Lee O.R."/>
            <person name="Lee T.-H."/>
            <person name="Bashyal P."/>
            <person name="Kim T.-S."/>
            <person name="Lee W.-H."/>
            <person name="Kawkins C."/>
            <person name="Kim C.-K."/>
            <person name="Kim J.S."/>
            <person name="Ahn B.O."/>
            <person name="Rhee S.Y."/>
            <person name="Sohng J.K."/>
        </authorList>
    </citation>
    <scope>NUCLEOTIDE SEQUENCE</scope>
    <source>
        <tissue evidence="11">Leaf</tissue>
    </source>
</reference>
<keyword evidence="7" id="KW-0961">Cell wall biogenesis/degradation</keyword>
<keyword evidence="5 9" id="KW-0378">Hydrolase</keyword>
<organism evidence="11 12">
    <name type="scientific">Senna tora</name>
    <dbReference type="NCBI Taxonomy" id="362788"/>
    <lineage>
        <taxon>Eukaryota</taxon>
        <taxon>Viridiplantae</taxon>
        <taxon>Streptophyta</taxon>
        <taxon>Embryophyta</taxon>
        <taxon>Tracheophyta</taxon>
        <taxon>Spermatophyta</taxon>
        <taxon>Magnoliopsida</taxon>
        <taxon>eudicotyledons</taxon>
        <taxon>Gunneridae</taxon>
        <taxon>Pentapetalae</taxon>
        <taxon>rosids</taxon>
        <taxon>fabids</taxon>
        <taxon>Fabales</taxon>
        <taxon>Fabaceae</taxon>
        <taxon>Caesalpinioideae</taxon>
        <taxon>Cassia clade</taxon>
        <taxon>Senna</taxon>
    </lineage>
</organism>
<dbReference type="GO" id="GO:0004650">
    <property type="term" value="F:polygalacturonase activity"/>
    <property type="evidence" value="ECO:0007669"/>
    <property type="project" value="InterPro"/>
</dbReference>
<dbReference type="AlphaFoldDB" id="A0A834X228"/>
<dbReference type="SUPFAM" id="SSF51126">
    <property type="entry name" value="Pectin lyase-like"/>
    <property type="match status" value="1"/>
</dbReference>
<feature type="active site" evidence="8">
    <location>
        <position position="249"/>
    </location>
</feature>
<feature type="signal peptide" evidence="10">
    <location>
        <begin position="1"/>
        <end position="19"/>
    </location>
</feature>
<gene>
    <name evidence="11" type="ORF">G2W53_005520</name>
</gene>
<evidence type="ECO:0000256" key="2">
    <source>
        <dbReference type="ARBA" id="ARBA00008834"/>
    </source>
</evidence>
<evidence type="ECO:0000256" key="6">
    <source>
        <dbReference type="ARBA" id="ARBA00023295"/>
    </source>
</evidence>
<dbReference type="Proteomes" id="UP000634136">
    <property type="component" value="Unassembled WGS sequence"/>
</dbReference>
<accession>A0A834X228</accession>
<evidence type="ECO:0000256" key="10">
    <source>
        <dbReference type="SAM" id="SignalP"/>
    </source>
</evidence>
<evidence type="ECO:0000256" key="4">
    <source>
        <dbReference type="ARBA" id="ARBA00022525"/>
    </source>
</evidence>
<dbReference type="Pfam" id="PF00295">
    <property type="entry name" value="Glyco_hydro_28"/>
    <property type="match status" value="1"/>
</dbReference>
<evidence type="ECO:0000256" key="1">
    <source>
        <dbReference type="ARBA" id="ARBA00004191"/>
    </source>
</evidence>
<evidence type="ECO:0000256" key="9">
    <source>
        <dbReference type="RuleBase" id="RU361169"/>
    </source>
</evidence>
<dbReference type="InterPro" id="IPR011050">
    <property type="entry name" value="Pectin_lyase_fold/virulence"/>
</dbReference>
<dbReference type="Gene3D" id="2.160.20.10">
    <property type="entry name" value="Single-stranded right-handed beta-helix, Pectin lyase-like"/>
    <property type="match status" value="1"/>
</dbReference>
<keyword evidence="6 9" id="KW-0326">Glycosidase</keyword>
<sequence>MQGLFAILFLCYAVLPCLSARITPQANPTYNVVDYGASGNGQDDDSQAFLKAWDAVCNGNEDSPTLFIPKRKTFLLQPMVFQGPCNPSTINIQVQGTIIAPGSVDAWKWQSNSYKETWLKFSNINGLVINGGGLIDGQGGPWWECFAQSKCQRPSALSFHSCENLQLSGVTQINSPGGHVRINGCNGSRISRLHLVAPKDSPNTDGLDISSSSNVVIQNSKMEVGDDCVVINGGSSFINISGIYCGPGHGISIGSLGGNGAYAAVEEVHVKNCTFTRSSSGARIKTWEGGSGYARKITYEDIVLVEVQNPILVTQHYRIRSAIDARKAVKVSDITFKNFRGTASRDSAVQLICDEVIGCSNIVLDQIQITSSVPGKKTNATCLNAHGTSSSSNVPQIPCLQK</sequence>
<feature type="chain" id="PRO_5032920071" evidence="10">
    <location>
        <begin position="20"/>
        <end position="402"/>
    </location>
</feature>
<evidence type="ECO:0000313" key="11">
    <source>
        <dbReference type="EMBL" id="KAF7837038.1"/>
    </source>
</evidence>
<evidence type="ECO:0000313" key="12">
    <source>
        <dbReference type="Proteomes" id="UP000634136"/>
    </source>
</evidence>
<keyword evidence="3" id="KW-0134">Cell wall</keyword>
<comment type="caution">
    <text evidence="11">The sequence shown here is derived from an EMBL/GenBank/DDBJ whole genome shotgun (WGS) entry which is preliminary data.</text>
</comment>
<keyword evidence="10" id="KW-0732">Signal</keyword>
<dbReference type="PANTHER" id="PTHR31375">
    <property type="match status" value="1"/>
</dbReference>
<dbReference type="GO" id="GO:0005975">
    <property type="term" value="P:carbohydrate metabolic process"/>
    <property type="evidence" value="ECO:0007669"/>
    <property type="project" value="InterPro"/>
</dbReference>
<dbReference type="PROSITE" id="PS00502">
    <property type="entry name" value="POLYGALACTURONASE"/>
    <property type="match status" value="1"/>
</dbReference>
<keyword evidence="4" id="KW-0964">Secreted</keyword>
<name>A0A834X228_9FABA</name>
<evidence type="ECO:0000256" key="3">
    <source>
        <dbReference type="ARBA" id="ARBA00022512"/>
    </source>
</evidence>
<protein>
    <submittedName>
        <fullName evidence="11">Putative polygalacturonase</fullName>
    </submittedName>
</protein>